<feature type="transmembrane region" description="Helical" evidence="2">
    <location>
        <begin position="128"/>
        <end position="151"/>
    </location>
</feature>
<gene>
    <name evidence="3" type="ORF">KUF71_024094</name>
</gene>
<sequence>MRKLLSISRVFSASCPCAPPGPPAVHQADRVRVVEEVALALLCRAFALPRPPRLGAVTDRSADRVDGPGAPRLGRPVGPRRGPLRLRRLAGGRGRGRGRRVNSRGLRTLGALGGAPAGRPRPPQDVPVLLRLLPLPLALLPLLLVVAHVGLPADVALLRAFRVQLGAAVYPVGARPGPGPGPGLATDRPCVRRPAATPRHDRILVPRAGLQVGTEAAAVEPVRRLLLLVLHEAPHDDLLAVLLLLMMLLLMLHLWLLLLLLLQLEVHVLDVRVGPELALLMYVVLLCTGPGAGPCAGPDSAALGDEAEYLGATLS</sequence>
<keyword evidence="3" id="KW-0238">DNA-binding</keyword>
<dbReference type="AlphaFoldDB" id="A0AAE1HZH5"/>
<evidence type="ECO:0000313" key="3">
    <source>
        <dbReference type="EMBL" id="KAK3930737.1"/>
    </source>
</evidence>
<keyword evidence="2" id="KW-1133">Transmembrane helix</keyword>
<comment type="caution">
    <text evidence="3">The sequence shown here is derived from an EMBL/GenBank/DDBJ whole genome shotgun (WGS) entry which is preliminary data.</text>
</comment>
<dbReference type="Proteomes" id="UP001219518">
    <property type="component" value="Unassembled WGS sequence"/>
</dbReference>
<keyword evidence="2" id="KW-0812">Transmembrane</keyword>
<accession>A0AAE1HZH5</accession>
<name>A0AAE1HZH5_9NEOP</name>
<feature type="transmembrane region" description="Helical" evidence="2">
    <location>
        <begin position="238"/>
        <end position="262"/>
    </location>
</feature>
<evidence type="ECO:0000256" key="1">
    <source>
        <dbReference type="SAM" id="MobiDB-lite"/>
    </source>
</evidence>
<feature type="compositionally biased region" description="Low complexity" evidence="1">
    <location>
        <begin position="67"/>
        <end position="81"/>
    </location>
</feature>
<evidence type="ECO:0000256" key="2">
    <source>
        <dbReference type="SAM" id="Phobius"/>
    </source>
</evidence>
<reference evidence="3" key="2">
    <citation type="journal article" date="2023" name="BMC Genomics">
        <title>Pest status, molecular evolution, and epigenetic factors derived from the genome assembly of Frankliniella fusca, a thysanopteran phytovirus vector.</title>
        <authorList>
            <person name="Catto M.A."/>
            <person name="Labadie P.E."/>
            <person name="Jacobson A.L."/>
            <person name="Kennedy G.G."/>
            <person name="Srinivasan R."/>
            <person name="Hunt B.G."/>
        </authorList>
    </citation>
    <scope>NUCLEOTIDE SEQUENCE</scope>
    <source>
        <strain evidence="3">PL_HMW_Pooled</strain>
    </source>
</reference>
<proteinExistence type="predicted"/>
<keyword evidence="2" id="KW-0472">Membrane</keyword>
<protein>
    <submittedName>
        <fullName evidence="3">Pathogenesis-related homeodomain protein</fullName>
    </submittedName>
</protein>
<organism evidence="3 4">
    <name type="scientific">Frankliniella fusca</name>
    <dbReference type="NCBI Taxonomy" id="407009"/>
    <lineage>
        <taxon>Eukaryota</taxon>
        <taxon>Metazoa</taxon>
        <taxon>Ecdysozoa</taxon>
        <taxon>Arthropoda</taxon>
        <taxon>Hexapoda</taxon>
        <taxon>Insecta</taxon>
        <taxon>Pterygota</taxon>
        <taxon>Neoptera</taxon>
        <taxon>Paraneoptera</taxon>
        <taxon>Thysanoptera</taxon>
        <taxon>Terebrantia</taxon>
        <taxon>Thripoidea</taxon>
        <taxon>Thripidae</taxon>
        <taxon>Frankliniella</taxon>
    </lineage>
</organism>
<dbReference type="GO" id="GO:0003677">
    <property type="term" value="F:DNA binding"/>
    <property type="evidence" value="ECO:0007669"/>
    <property type="project" value="UniProtKB-KW"/>
</dbReference>
<reference evidence="3" key="1">
    <citation type="submission" date="2021-07" db="EMBL/GenBank/DDBJ databases">
        <authorList>
            <person name="Catto M.A."/>
            <person name="Jacobson A."/>
            <person name="Kennedy G."/>
            <person name="Labadie P."/>
            <person name="Hunt B.G."/>
            <person name="Srinivasan R."/>
        </authorList>
    </citation>
    <scope>NUCLEOTIDE SEQUENCE</scope>
    <source>
        <strain evidence="3">PL_HMW_Pooled</strain>
        <tissue evidence="3">Head</tissue>
    </source>
</reference>
<dbReference type="EMBL" id="JAHWGI010001412">
    <property type="protein sequence ID" value="KAK3930737.1"/>
    <property type="molecule type" value="Genomic_DNA"/>
</dbReference>
<evidence type="ECO:0000313" key="4">
    <source>
        <dbReference type="Proteomes" id="UP001219518"/>
    </source>
</evidence>
<feature type="compositionally biased region" description="Basic residues" evidence="1">
    <location>
        <begin position="82"/>
        <end position="102"/>
    </location>
</feature>
<keyword evidence="3" id="KW-0371">Homeobox</keyword>
<keyword evidence="4" id="KW-1185">Reference proteome</keyword>
<feature type="region of interest" description="Disordered" evidence="1">
    <location>
        <begin position="58"/>
        <end position="121"/>
    </location>
</feature>